<gene>
    <name evidence="2" type="ORF">CYBJADRAFT_22104</name>
</gene>
<feature type="compositionally biased region" description="Low complexity" evidence="1">
    <location>
        <begin position="34"/>
        <end position="56"/>
    </location>
</feature>
<dbReference type="OrthoDB" id="3981214at2759"/>
<accession>A0A1E4RXS5</accession>
<feature type="region of interest" description="Disordered" evidence="1">
    <location>
        <begin position="34"/>
        <end position="58"/>
    </location>
</feature>
<dbReference type="Proteomes" id="UP000094389">
    <property type="component" value="Unassembled WGS sequence"/>
</dbReference>
<proteinExistence type="predicted"/>
<dbReference type="AlphaFoldDB" id="A0A1E4RXS5"/>
<dbReference type="EMBL" id="KV453936">
    <property type="protein sequence ID" value="ODV72074.1"/>
    <property type="molecule type" value="Genomic_DNA"/>
</dbReference>
<dbReference type="GeneID" id="30991980"/>
<evidence type="ECO:0000313" key="3">
    <source>
        <dbReference type="Proteomes" id="UP000094389"/>
    </source>
</evidence>
<dbReference type="OMA" id="MHESERF"/>
<name>A0A1E4RXS5_CYBJN</name>
<organism evidence="2 3">
    <name type="scientific">Cyberlindnera jadinii (strain ATCC 18201 / CBS 1600 / BCRC 20928 / JCM 3617 / NBRC 0987 / NRRL Y-1542)</name>
    <name type="common">Torula yeast</name>
    <name type="synonym">Candida utilis</name>
    <dbReference type="NCBI Taxonomy" id="983966"/>
    <lineage>
        <taxon>Eukaryota</taxon>
        <taxon>Fungi</taxon>
        <taxon>Dikarya</taxon>
        <taxon>Ascomycota</taxon>
        <taxon>Saccharomycotina</taxon>
        <taxon>Saccharomycetes</taxon>
        <taxon>Phaffomycetales</taxon>
        <taxon>Phaffomycetaceae</taxon>
        <taxon>Cyberlindnera</taxon>
    </lineage>
</organism>
<sequence length="673" mass="78606">MSWRSKEIRTLACGIRIPTRYSQMAIRRATSSVTFGTSSGSSTSISTSTPTSNTQSVHFSIPKQRSINPKFERVSGLIRAHKFKNLASEISNRYKHFNTAELVSILRQLHALHKHLIIRKIYRSKREQFIGANTLLGVVMESAFLEKDYELFEEVFTYYLQSTDESSKLARHFNMALVVFLKTNTEFAKQLLYQMVYSHHPMDDKTLYEFLLNATDVSTFSTVRFVFDILKNNPSLPISDSALGQLMIVFIRNGKSKDISELEQYLENIDKLDNHYVRMARFLNRVVSIDPSCLWLEVDEFMQSLKDKTAESVTFFYDRLYLLLRKRATIEDMKHYTSLAQRDGHKDTLTLRVRGLLTVARTGSAHELLEYVELLKSNYQLDKDMFITIWNAFKLNQPGLENVITSKFKGISYSLDVYWKSEALRDLEKESSNSNSLSQMINVTCEQDLELLTRLNNKLRDGKRPTVELFTRVLQQLIKMKSPYASQVYELCTKLYTPVPLHLELSWFANTLRYDSHAEAQLKIETFLFEKDQYLRYPHYAELSDYAFKKGLNKVGFELISRATQSKNFRVDKNIISLYVPILKFLAKNGNGEEYIKVVEYVLKENYQLNPKYNRLIKNTSCWLLTKCDSEELDYMKPKIDEMNLSVKDRYREQTNEYRKVLDDTIELLSGWR</sequence>
<protein>
    <recommendedName>
        <fullName evidence="4">Mitochondrial group I intron splicing factor CCM1</fullName>
    </recommendedName>
</protein>
<evidence type="ECO:0000313" key="2">
    <source>
        <dbReference type="EMBL" id="ODV72074.1"/>
    </source>
</evidence>
<keyword evidence="3" id="KW-1185">Reference proteome</keyword>
<evidence type="ECO:0008006" key="4">
    <source>
        <dbReference type="Google" id="ProtNLM"/>
    </source>
</evidence>
<reference evidence="2 3" key="1">
    <citation type="journal article" date="2016" name="Proc. Natl. Acad. Sci. U.S.A.">
        <title>Comparative genomics of biotechnologically important yeasts.</title>
        <authorList>
            <person name="Riley R."/>
            <person name="Haridas S."/>
            <person name="Wolfe K.H."/>
            <person name="Lopes M.R."/>
            <person name="Hittinger C.T."/>
            <person name="Goeker M."/>
            <person name="Salamov A.A."/>
            <person name="Wisecaver J.H."/>
            <person name="Long T.M."/>
            <person name="Calvey C.H."/>
            <person name="Aerts A.L."/>
            <person name="Barry K.W."/>
            <person name="Choi C."/>
            <person name="Clum A."/>
            <person name="Coughlan A.Y."/>
            <person name="Deshpande S."/>
            <person name="Douglass A.P."/>
            <person name="Hanson S.J."/>
            <person name="Klenk H.-P."/>
            <person name="LaButti K.M."/>
            <person name="Lapidus A."/>
            <person name="Lindquist E.A."/>
            <person name="Lipzen A.M."/>
            <person name="Meier-Kolthoff J.P."/>
            <person name="Ohm R.A."/>
            <person name="Otillar R.P."/>
            <person name="Pangilinan J.L."/>
            <person name="Peng Y."/>
            <person name="Rokas A."/>
            <person name="Rosa C.A."/>
            <person name="Scheuner C."/>
            <person name="Sibirny A.A."/>
            <person name="Slot J.C."/>
            <person name="Stielow J.B."/>
            <person name="Sun H."/>
            <person name="Kurtzman C.P."/>
            <person name="Blackwell M."/>
            <person name="Grigoriev I.V."/>
            <person name="Jeffries T.W."/>
        </authorList>
    </citation>
    <scope>NUCLEOTIDE SEQUENCE [LARGE SCALE GENOMIC DNA]</scope>
    <source>
        <strain evidence="3">ATCC 18201 / CBS 1600 / BCRC 20928 / JCM 3617 / NBRC 0987 / NRRL Y-1542</strain>
    </source>
</reference>
<evidence type="ECO:0000256" key="1">
    <source>
        <dbReference type="SAM" id="MobiDB-lite"/>
    </source>
</evidence>
<dbReference type="RefSeq" id="XP_020069113.1">
    <property type="nucleotide sequence ID" value="XM_020217584.1"/>
</dbReference>